<dbReference type="OrthoDB" id="3295619at2"/>
<keyword evidence="7 9" id="KW-1133">Transmembrane helix</keyword>
<dbReference type="RefSeq" id="WP_161885381.1">
    <property type="nucleotide sequence ID" value="NZ_CP017146.1"/>
</dbReference>
<name>A0A7L5AEZ2_9MICO</name>
<evidence type="ECO:0000256" key="1">
    <source>
        <dbReference type="ARBA" id="ARBA00004377"/>
    </source>
</evidence>
<evidence type="ECO:0000256" key="6">
    <source>
        <dbReference type="ARBA" id="ARBA00022692"/>
    </source>
</evidence>
<evidence type="ECO:0000256" key="8">
    <source>
        <dbReference type="ARBA" id="ARBA00023136"/>
    </source>
</evidence>
<dbReference type="NCBIfam" id="TIGR02532">
    <property type="entry name" value="IV_pilin_GFxxxE"/>
    <property type="match status" value="1"/>
</dbReference>
<accession>A0A7L5AEZ2</accession>
<evidence type="ECO:0000256" key="3">
    <source>
        <dbReference type="ARBA" id="ARBA00022475"/>
    </source>
</evidence>
<dbReference type="Proteomes" id="UP000464507">
    <property type="component" value="Chromosome"/>
</dbReference>
<evidence type="ECO:0000313" key="11">
    <source>
        <dbReference type="Proteomes" id="UP000464507"/>
    </source>
</evidence>
<protein>
    <recommendedName>
        <fullName evidence="12">Prepilin-type N-terminal cleavage/methylation domain-containing protein</fullName>
    </recommendedName>
</protein>
<feature type="transmembrane region" description="Helical" evidence="9">
    <location>
        <begin position="12"/>
        <end position="35"/>
    </location>
</feature>
<dbReference type="GO" id="GO:0015628">
    <property type="term" value="P:protein secretion by the type II secretion system"/>
    <property type="evidence" value="ECO:0007669"/>
    <property type="project" value="InterPro"/>
</dbReference>
<dbReference type="GO" id="GO:0005886">
    <property type="term" value="C:plasma membrane"/>
    <property type="evidence" value="ECO:0007669"/>
    <property type="project" value="UniProtKB-SubCell"/>
</dbReference>
<dbReference type="PROSITE" id="PS00409">
    <property type="entry name" value="PROKAR_NTER_METHYL"/>
    <property type="match status" value="1"/>
</dbReference>
<dbReference type="EMBL" id="CP017146">
    <property type="protein sequence ID" value="QHO69018.1"/>
    <property type="molecule type" value="Genomic_DNA"/>
</dbReference>
<keyword evidence="8 9" id="KW-0472">Membrane</keyword>
<evidence type="ECO:0000256" key="4">
    <source>
        <dbReference type="ARBA" id="ARBA00022481"/>
    </source>
</evidence>
<evidence type="ECO:0000256" key="7">
    <source>
        <dbReference type="ARBA" id="ARBA00022989"/>
    </source>
</evidence>
<evidence type="ECO:0000313" key="10">
    <source>
        <dbReference type="EMBL" id="QHO69018.1"/>
    </source>
</evidence>
<dbReference type="SUPFAM" id="SSF54523">
    <property type="entry name" value="Pili subunits"/>
    <property type="match status" value="1"/>
</dbReference>
<proteinExistence type="inferred from homology"/>
<keyword evidence="6 9" id="KW-0812">Transmembrane</keyword>
<keyword evidence="3" id="KW-1003">Cell membrane</keyword>
<dbReference type="Pfam" id="PF07963">
    <property type="entry name" value="N_methyl"/>
    <property type="match status" value="1"/>
</dbReference>
<evidence type="ECO:0000256" key="9">
    <source>
        <dbReference type="SAM" id="Phobius"/>
    </source>
</evidence>
<dbReference type="PANTHER" id="PTHR38779:SF2">
    <property type="entry name" value="TYPE II SECRETION SYSTEM PROTEIN I-RELATED"/>
    <property type="match status" value="1"/>
</dbReference>
<evidence type="ECO:0008006" key="12">
    <source>
        <dbReference type="Google" id="ProtNLM"/>
    </source>
</evidence>
<dbReference type="InterPro" id="IPR012902">
    <property type="entry name" value="N_methyl_site"/>
</dbReference>
<dbReference type="InterPro" id="IPR010052">
    <property type="entry name" value="T2SS_protein-GspI"/>
</dbReference>
<dbReference type="GO" id="GO:0015627">
    <property type="term" value="C:type II protein secretion system complex"/>
    <property type="evidence" value="ECO:0007669"/>
    <property type="project" value="InterPro"/>
</dbReference>
<keyword evidence="4" id="KW-0488">Methylation</keyword>
<reference evidence="10 11" key="1">
    <citation type="submission" date="2016-09" db="EMBL/GenBank/DDBJ databases">
        <title>Complete genome sequence of microbes from the polar regions.</title>
        <authorList>
            <person name="Liao L."/>
            <person name="Chen B."/>
        </authorList>
    </citation>
    <scope>NUCLEOTIDE SEQUENCE [LARGE SCALE GENOMIC DNA]</scope>
    <source>
        <strain evidence="10 11">ZS314</strain>
    </source>
</reference>
<dbReference type="InterPro" id="IPR045584">
    <property type="entry name" value="Pilin-like"/>
</dbReference>
<keyword evidence="5" id="KW-0997">Cell inner membrane</keyword>
<comment type="similarity">
    <text evidence="2">Belongs to the GSP I family.</text>
</comment>
<gene>
    <name evidence="10" type="ORF">BHD05_04540</name>
</gene>
<dbReference type="AlphaFoldDB" id="A0A7L5AEZ2"/>
<dbReference type="PANTHER" id="PTHR38779">
    <property type="entry name" value="TYPE II SECRETION SYSTEM PROTEIN I-RELATED"/>
    <property type="match status" value="1"/>
</dbReference>
<keyword evidence="11" id="KW-1185">Reference proteome</keyword>
<evidence type="ECO:0000256" key="2">
    <source>
        <dbReference type="ARBA" id="ARBA00008358"/>
    </source>
</evidence>
<comment type="subcellular location">
    <subcellularLocation>
        <location evidence="1">Cell inner membrane</location>
        <topology evidence="1">Single-pass membrane protein</topology>
    </subcellularLocation>
</comment>
<dbReference type="KEGG" id="mant:BHD05_04540"/>
<evidence type="ECO:0000256" key="5">
    <source>
        <dbReference type="ARBA" id="ARBA00022519"/>
    </source>
</evidence>
<organism evidence="10 11">
    <name type="scientific">Marisediminicola antarctica</name>
    <dbReference type="NCBI Taxonomy" id="674079"/>
    <lineage>
        <taxon>Bacteria</taxon>
        <taxon>Bacillati</taxon>
        <taxon>Actinomycetota</taxon>
        <taxon>Actinomycetes</taxon>
        <taxon>Micrococcales</taxon>
        <taxon>Microbacteriaceae</taxon>
        <taxon>Marisediminicola</taxon>
    </lineage>
</organism>
<sequence length="198" mass="20373">MRAASENDRGFSLIEVIVAMVILGVLTTAALGLYITSIQSAATLQRREIAVTVASQAMESVAATPASSLYAGRSRAAVTAQWASNATASGLSQTVLNWDKSATLPAAVAVPLTRSVSFSGTDFSVTTLIGTCYQRVAGPGAGGDCGMVSSPATSFTSLERVIVVVTWTAGDSCAAGSCRYETTTLINSHPDQQWKSGA</sequence>